<comment type="catalytic activity">
    <reaction evidence="8">
        <text>4 Fe(2+) + O2 + 4 H(+) = 4 Fe(3+) + 2 H2O</text>
        <dbReference type="Rhea" id="RHEA:11148"/>
        <dbReference type="ChEBI" id="CHEBI:15377"/>
        <dbReference type="ChEBI" id="CHEBI:15378"/>
        <dbReference type="ChEBI" id="CHEBI:15379"/>
        <dbReference type="ChEBI" id="CHEBI:29033"/>
        <dbReference type="ChEBI" id="CHEBI:29034"/>
        <dbReference type="EC" id="1.16.3.1"/>
    </reaction>
</comment>
<evidence type="ECO:0000259" key="10">
    <source>
        <dbReference type="PROSITE" id="PS50905"/>
    </source>
</evidence>
<feature type="binding site" evidence="9">
    <location>
        <position position="140"/>
    </location>
    <ligand>
        <name>Fe cation</name>
        <dbReference type="ChEBI" id="CHEBI:24875"/>
        <label>1</label>
    </ligand>
</feature>
<sequence>MLDISTKQKGVPAMQGDQKVIEYLNRGLKMELTAINQYFLHSRLAYDWGYDVLGAKEYEESIDEMRHADEFMQRILFLGGLPNLQELEKLNIGENVREMFQADLAGEQASLELYREAAAYCDSVRDYASRELFIKLIGDEEGHADWLETQLELMDQLGEANYLQTLVGGASEGE</sequence>
<comment type="cofactor">
    <cofactor evidence="1">
        <name>heme b</name>
        <dbReference type="ChEBI" id="CHEBI:60344"/>
    </cofactor>
</comment>
<proteinExistence type="inferred from homology"/>
<dbReference type="GO" id="GO:0006879">
    <property type="term" value="P:intracellular iron ion homeostasis"/>
    <property type="evidence" value="ECO:0007669"/>
    <property type="project" value="UniProtKB-KW"/>
</dbReference>
<organism evidence="11 12">
    <name type="scientific">Halorhodospira halochloris</name>
    <name type="common">Ectothiorhodospira halochloris</name>
    <dbReference type="NCBI Taxonomy" id="1052"/>
    <lineage>
        <taxon>Bacteria</taxon>
        <taxon>Pseudomonadati</taxon>
        <taxon>Pseudomonadota</taxon>
        <taxon>Gammaproteobacteria</taxon>
        <taxon>Chromatiales</taxon>
        <taxon>Ectothiorhodospiraceae</taxon>
        <taxon>Halorhodospira</taxon>
    </lineage>
</organism>
<dbReference type="Pfam" id="PF00210">
    <property type="entry name" value="Ferritin"/>
    <property type="match status" value="1"/>
</dbReference>
<dbReference type="PROSITE" id="PS50905">
    <property type="entry name" value="FERRITIN_LIKE"/>
    <property type="match status" value="1"/>
</dbReference>
<dbReference type="InterPro" id="IPR002024">
    <property type="entry name" value="Bacterioferritin"/>
</dbReference>
<dbReference type="PANTHER" id="PTHR30295:SF0">
    <property type="entry name" value="BACTERIOFERRITIN"/>
    <property type="match status" value="1"/>
</dbReference>
<dbReference type="InterPro" id="IPR009078">
    <property type="entry name" value="Ferritin-like_SF"/>
</dbReference>
<evidence type="ECO:0000256" key="4">
    <source>
        <dbReference type="ARBA" id="ARBA00022617"/>
    </source>
</evidence>
<evidence type="ECO:0000256" key="9">
    <source>
        <dbReference type="PIRSR" id="PIRSR002560-1"/>
    </source>
</evidence>
<dbReference type="EMBL" id="AP017372">
    <property type="protein sequence ID" value="BAU56317.1"/>
    <property type="molecule type" value="Genomic_DNA"/>
</dbReference>
<dbReference type="Gene3D" id="1.20.1260.10">
    <property type="match status" value="1"/>
</dbReference>
<evidence type="ECO:0000313" key="11">
    <source>
        <dbReference type="EMBL" id="BAU56317.1"/>
    </source>
</evidence>
<dbReference type="PANTHER" id="PTHR30295">
    <property type="entry name" value="BACTERIOFERRITIN"/>
    <property type="match status" value="1"/>
</dbReference>
<keyword evidence="6 8" id="KW-0408">Iron</keyword>
<dbReference type="GO" id="GO:0020037">
    <property type="term" value="F:heme binding"/>
    <property type="evidence" value="ECO:0007669"/>
    <property type="project" value="TreeGrafter"/>
</dbReference>
<evidence type="ECO:0000256" key="3">
    <source>
        <dbReference type="ARBA" id="ARBA00022434"/>
    </source>
</evidence>
<evidence type="ECO:0000256" key="7">
    <source>
        <dbReference type="ARBA" id="ARBA00036243"/>
    </source>
</evidence>
<dbReference type="InterPro" id="IPR012347">
    <property type="entry name" value="Ferritin-like"/>
</dbReference>
<comment type="similarity">
    <text evidence="2 8">Belongs to the bacterioferritin family.</text>
</comment>
<dbReference type="NCBIfam" id="TIGR00754">
    <property type="entry name" value="bfr"/>
    <property type="match status" value="1"/>
</dbReference>
<accession>A0A0X8X623</accession>
<dbReference type="GO" id="GO:0006826">
    <property type="term" value="P:iron ion transport"/>
    <property type="evidence" value="ECO:0007669"/>
    <property type="project" value="InterPro"/>
</dbReference>
<feature type="domain" description="Ferritin-like diiron" evidence="10">
    <location>
        <begin position="14"/>
        <end position="158"/>
    </location>
</feature>
<dbReference type="GO" id="GO:0005829">
    <property type="term" value="C:cytosol"/>
    <property type="evidence" value="ECO:0007669"/>
    <property type="project" value="TreeGrafter"/>
</dbReference>
<keyword evidence="12" id="KW-1185">Reference proteome</keyword>
<feature type="binding site" evidence="9">
    <location>
        <position position="67"/>
    </location>
    <ligand>
        <name>Fe cation</name>
        <dbReference type="ChEBI" id="CHEBI:24875"/>
        <label>1</label>
    </ligand>
</feature>
<dbReference type="PIRSF" id="PIRSF002560">
    <property type="entry name" value="Bacterioferritin"/>
    <property type="match status" value="1"/>
</dbReference>
<dbReference type="PRINTS" id="PR00601">
    <property type="entry name" value="BACFERRITIN"/>
</dbReference>
<feature type="binding site" evidence="9">
    <location>
        <position position="31"/>
    </location>
    <ligand>
        <name>Fe cation</name>
        <dbReference type="ChEBI" id="CHEBI:24875"/>
        <label>1</label>
    </ligand>
</feature>
<dbReference type="GO" id="GO:0004322">
    <property type="term" value="F:ferroxidase activity"/>
    <property type="evidence" value="ECO:0007669"/>
    <property type="project" value="UniProtKB-EC"/>
</dbReference>
<evidence type="ECO:0000256" key="6">
    <source>
        <dbReference type="ARBA" id="ARBA00023004"/>
    </source>
</evidence>
<evidence type="ECO:0000313" key="12">
    <source>
        <dbReference type="Proteomes" id="UP000218890"/>
    </source>
</evidence>
<keyword evidence="3 8" id="KW-0409">Iron storage</keyword>
<dbReference type="InterPro" id="IPR008331">
    <property type="entry name" value="Ferritin_DPS_dom"/>
</dbReference>
<evidence type="ECO:0000256" key="5">
    <source>
        <dbReference type="ARBA" id="ARBA00022723"/>
    </source>
</evidence>
<protein>
    <recommendedName>
        <fullName evidence="8">Bacterioferritin</fullName>
        <ecNumber evidence="8">1.16.3.1</ecNumber>
    </recommendedName>
</protein>
<evidence type="ECO:0000256" key="2">
    <source>
        <dbReference type="ARBA" id="ARBA00008093"/>
    </source>
</evidence>
<keyword evidence="4" id="KW-0349">Heme</keyword>
<dbReference type="InterPro" id="IPR009040">
    <property type="entry name" value="Ferritin-like_diiron"/>
</dbReference>
<keyword evidence="5 8" id="KW-0479">Metal-binding</keyword>
<name>A0A0X8X623_HALHR</name>
<evidence type="ECO:0000256" key="1">
    <source>
        <dbReference type="ARBA" id="ARBA00001970"/>
    </source>
</evidence>
<dbReference type="EC" id="1.16.3.1" evidence="8"/>
<dbReference type="GO" id="GO:0008199">
    <property type="term" value="F:ferric iron binding"/>
    <property type="evidence" value="ECO:0007669"/>
    <property type="project" value="InterPro"/>
</dbReference>
<feature type="binding site" evidence="9">
    <location>
        <position position="63"/>
    </location>
    <ligand>
        <name>Fe cation</name>
        <dbReference type="ChEBI" id="CHEBI:24875"/>
        <label>3</label>
    </ligand>
</feature>
<reference evidence="11" key="1">
    <citation type="submission" date="2016-02" db="EMBL/GenBank/DDBJ databases">
        <title>Halorhodospira halochloris DSM-1059 complete genome, version 2.</title>
        <authorList>
            <person name="Tsukatani Y."/>
        </authorList>
    </citation>
    <scope>NUCLEOTIDE SEQUENCE</scope>
    <source>
        <strain evidence="11">DSM 1059</strain>
    </source>
</reference>
<gene>
    <name evidence="11" type="primary">bfr</name>
    <name evidence="11" type="ORF">HH1059_22490</name>
</gene>
<dbReference type="CDD" id="cd00907">
    <property type="entry name" value="Bacterioferritin"/>
    <property type="match status" value="1"/>
</dbReference>
<dbReference type="FunFam" id="1.20.1260.10:FF:000005">
    <property type="entry name" value="Bacterioferritin"/>
    <property type="match status" value="1"/>
</dbReference>
<dbReference type="AlphaFoldDB" id="A0A0X8X623"/>
<dbReference type="GO" id="GO:0140315">
    <property type="term" value="F:iron ion sequestering activity"/>
    <property type="evidence" value="ECO:0007669"/>
    <property type="project" value="UniProtKB-ARBA"/>
</dbReference>
<dbReference type="SUPFAM" id="SSF47240">
    <property type="entry name" value="Ferritin-like"/>
    <property type="match status" value="1"/>
</dbReference>
<dbReference type="KEGG" id="hhk:HH1059_22490"/>
<feature type="binding site" description="axial binding residue" evidence="9">
    <location>
        <position position="65"/>
    </location>
    <ligand>
        <name>heme b</name>
        <dbReference type="ChEBI" id="CHEBI:60344"/>
        <note>ligand shared between dimeric partners</note>
    </ligand>
    <ligandPart>
        <name>Fe</name>
        <dbReference type="ChEBI" id="CHEBI:18248"/>
    </ligandPart>
</feature>
<feature type="binding site" evidence="9">
    <location>
        <position position="64"/>
    </location>
    <ligand>
        <name>Fe cation</name>
        <dbReference type="ChEBI" id="CHEBI:24875"/>
        <label>1</label>
    </ligand>
</feature>
<comment type="catalytic activity">
    <reaction evidence="7">
        <text>Fe(2+)(in) = Fe(2+)(out)</text>
        <dbReference type="Rhea" id="RHEA:28486"/>
        <dbReference type="ChEBI" id="CHEBI:29033"/>
    </reaction>
</comment>
<evidence type="ECO:0000256" key="8">
    <source>
        <dbReference type="PIRNR" id="PIRNR002560"/>
    </source>
</evidence>
<comment type="function">
    <text evidence="8">Iron-storage protein, whose ferroxidase center binds Fe(2+), oxidizes it using dioxygen to Fe(3+), and participates in the subsequent Fe(3+) oxide mineral core formation within the central cavity of the BFR protein shell.</text>
</comment>
<feature type="binding site" evidence="9">
    <location>
        <position position="107"/>
    </location>
    <ligand>
        <name>Fe cation</name>
        <dbReference type="ChEBI" id="CHEBI:24875"/>
        <label>2</label>
    </ligand>
</feature>
<feature type="binding site" evidence="9">
    <location>
        <position position="143"/>
    </location>
    <ligand>
        <name>Fe cation</name>
        <dbReference type="ChEBI" id="CHEBI:24875"/>
        <label>2</label>
    </ligand>
</feature>
<dbReference type="Proteomes" id="UP000218890">
    <property type="component" value="Chromosome"/>
</dbReference>
<feature type="binding site" evidence="9">
    <location>
        <position position="140"/>
    </location>
    <ligand>
        <name>Fe cation</name>
        <dbReference type="ChEBI" id="CHEBI:24875"/>
        <label>2</label>
    </ligand>
</feature>
<feature type="binding site" evidence="9">
    <location>
        <position position="64"/>
    </location>
    <ligand>
        <name>Fe cation</name>
        <dbReference type="ChEBI" id="CHEBI:24875"/>
        <label>2</label>
    </ligand>
</feature>